<keyword evidence="2" id="KW-0413">Isomerase</keyword>
<reference evidence="2 3" key="1">
    <citation type="submission" date="2018-04" db="EMBL/GenBank/DDBJ databases">
        <title>Methylobacterium sp. PR1016A genome.</title>
        <authorList>
            <person name="Park W."/>
        </authorList>
    </citation>
    <scope>NUCLEOTIDE SEQUENCE [LARGE SCALE GENOMIC DNA]</scope>
    <source>
        <strain evidence="2 3">PR1016A</strain>
    </source>
</reference>
<feature type="region of interest" description="Disordered" evidence="1">
    <location>
        <begin position="66"/>
        <end position="101"/>
    </location>
</feature>
<dbReference type="Proteomes" id="UP000244755">
    <property type="component" value="Chromosome 1"/>
</dbReference>
<name>A0A2R4WSH5_9HYPH</name>
<dbReference type="EMBL" id="CP028843">
    <property type="protein sequence ID" value="AWB24497.1"/>
    <property type="molecule type" value="Genomic_DNA"/>
</dbReference>
<dbReference type="KEGG" id="mee:DA075_29555"/>
<organism evidence="2 3">
    <name type="scientific">Methylobacterium currus</name>
    <dbReference type="NCBI Taxonomy" id="2051553"/>
    <lineage>
        <taxon>Bacteria</taxon>
        <taxon>Pseudomonadati</taxon>
        <taxon>Pseudomonadota</taxon>
        <taxon>Alphaproteobacteria</taxon>
        <taxon>Hyphomicrobiales</taxon>
        <taxon>Methylobacteriaceae</taxon>
        <taxon>Methylobacterium</taxon>
    </lineage>
</organism>
<keyword evidence="3" id="KW-1185">Reference proteome</keyword>
<evidence type="ECO:0000256" key="1">
    <source>
        <dbReference type="SAM" id="MobiDB-lite"/>
    </source>
</evidence>
<evidence type="ECO:0000313" key="3">
    <source>
        <dbReference type="Proteomes" id="UP000244755"/>
    </source>
</evidence>
<proteinExistence type="predicted"/>
<evidence type="ECO:0000313" key="2">
    <source>
        <dbReference type="EMBL" id="AWB24497.1"/>
    </source>
</evidence>
<accession>A0A2R4WSH5</accession>
<dbReference type="RefSeq" id="WP_099956225.1">
    <property type="nucleotide sequence ID" value="NZ_CP028843.1"/>
</dbReference>
<sequence>MSTTLIIDRRPDPAMPKACGSGCGCASAATPPAPPPSGGRVAVNGVEIAPEEIASEKIAREIQHRRRRLEGGRAGPGRARADAPRPPGRRASWPVPSATRPGGWRWPRRRWCGAALAPAPRRAGEAECRRYYEANRHRFRMPDLVEASHILFEPASDDAAGWGQAEREAQAIAAELGDDPGDFAAPGDPLTGDRPARRGRGHACFSFVIVSPGTPAKLFDRR</sequence>
<dbReference type="GO" id="GO:0016853">
    <property type="term" value="F:isomerase activity"/>
    <property type="evidence" value="ECO:0007669"/>
    <property type="project" value="UniProtKB-KW"/>
</dbReference>
<gene>
    <name evidence="2" type="ORF">DA075_29555</name>
</gene>
<protein>
    <submittedName>
        <fullName evidence="2">Peptidyl-prolyl cis-trans isomerase</fullName>
    </submittedName>
</protein>
<dbReference type="AlphaFoldDB" id="A0A2R4WSH5"/>
<dbReference type="OrthoDB" id="196786at2"/>